<dbReference type="GO" id="GO:0005524">
    <property type="term" value="F:ATP binding"/>
    <property type="evidence" value="ECO:0007669"/>
    <property type="project" value="UniProtKB-KW"/>
</dbReference>
<evidence type="ECO:0000256" key="3">
    <source>
        <dbReference type="ARBA" id="ARBA00022840"/>
    </source>
</evidence>
<dbReference type="EMBL" id="LT629804">
    <property type="protein sequence ID" value="SDU77457.1"/>
    <property type="molecule type" value="Genomic_DNA"/>
</dbReference>
<dbReference type="InterPro" id="IPR003593">
    <property type="entry name" value="AAA+_ATPase"/>
</dbReference>
<evidence type="ECO:0000256" key="2">
    <source>
        <dbReference type="ARBA" id="ARBA00022741"/>
    </source>
</evidence>
<comment type="similarity">
    <text evidence="1">Belongs to the ABC transporter superfamily.</text>
</comment>
<reference evidence="6" key="1">
    <citation type="submission" date="2016-10" db="EMBL/GenBank/DDBJ databases">
        <authorList>
            <person name="Varghese N."/>
            <person name="Submissions S."/>
        </authorList>
    </citation>
    <scope>NUCLEOTIDE SEQUENCE [LARGE SCALE GENOMIC DNA]</scope>
    <source>
        <strain evidence="6">DSM 10002</strain>
    </source>
</reference>
<dbReference type="InterPro" id="IPR003439">
    <property type="entry name" value="ABC_transporter-like_ATP-bd"/>
</dbReference>
<dbReference type="PANTHER" id="PTHR42798">
    <property type="entry name" value="LIPOPROTEIN-RELEASING SYSTEM ATP-BINDING PROTEIN LOLD"/>
    <property type="match status" value="1"/>
</dbReference>
<dbReference type="SMART" id="SM00382">
    <property type="entry name" value="AAA"/>
    <property type="match status" value="1"/>
</dbReference>
<dbReference type="InterPro" id="IPR027417">
    <property type="entry name" value="P-loop_NTPase"/>
</dbReference>
<dbReference type="Pfam" id="PF00005">
    <property type="entry name" value="ABC_tran"/>
    <property type="match status" value="1"/>
</dbReference>
<keyword evidence="2" id="KW-0547">Nucleotide-binding</keyword>
<proteinExistence type="inferred from homology"/>
<dbReference type="Proteomes" id="UP000214355">
    <property type="component" value="Chromosome I"/>
</dbReference>
<evidence type="ECO:0000256" key="1">
    <source>
        <dbReference type="ARBA" id="ARBA00005417"/>
    </source>
</evidence>
<dbReference type="Gene3D" id="3.40.50.300">
    <property type="entry name" value="P-loop containing nucleotide triphosphate hydrolases"/>
    <property type="match status" value="1"/>
</dbReference>
<dbReference type="RefSeq" id="WP_091278417.1">
    <property type="nucleotide sequence ID" value="NZ_JABAPH010000007.1"/>
</dbReference>
<accession>A0A1H2L8T1</accession>
<protein>
    <submittedName>
        <fullName evidence="5">Putative ABC transport system ATP-binding protein</fullName>
    </submittedName>
</protein>
<keyword evidence="6" id="KW-1185">Reference proteome</keyword>
<dbReference type="AlphaFoldDB" id="A0A1H2L8T1"/>
<dbReference type="OrthoDB" id="9802264at2"/>
<gene>
    <name evidence="5" type="ORF">SAMN04489737_0015</name>
</gene>
<dbReference type="GeneID" id="65343777"/>
<name>A0A1H2L8T1_9ACTO</name>
<dbReference type="SUPFAM" id="SSF52540">
    <property type="entry name" value="P-loop containing nucleoside triphosphate hydrolases"/>
    <property type="match status" value="1"/>
</dbReference>
<dbReference type="PROSITE" id="PS50893">
    <property type="entry name" value="ABC_TRANSPORTER_2"/>
    <property type="match status" value="1"/>
</dbReference>
<dbReference type="STRING" id="131112.SAMN04489737_0015"/>
<evidence type="ECO:0000313" key="5">
    <source>
        <dbReference type="EMBL" id="SDU77457.1"/>
    </source>
</evidence>
<evidence type="ECO:0000259" key="4">
    <source>
        <dbReference type="PROSITE" id="PS50893"/>
    </source>
</evidence>
<sequence>MTIAQLIDVSVHAHMTPRDREIKNVSMSFENGKFSAILGPNGSSKSLLIDVLGGLYPVQQGQVITCGIDITQSTSHELADLRSGDVAFVFSQHNVVDTLTIKENILLAHTISSLPYDKDLYDDVVHSFGLHRELQSYPRENSADVLQRVAIARAVLKNTKLILAQEPTRFLRHEASEIVLDSLRRCNREYKISIVMSTHNNFAASYADHVHLFLDGEPTGMVVNPSLESLAFAQETSNRPE</sequence>
<feature type="domain" description="ABC transporter" evidence="4">
    <location>
        <begin position="4"/>
        <end position="240"/>
    </location>
</feature>
<dbReference type="GO" id="GO:0016887">
    <property type="term" value="F:ATP hydrolysis activity"/>
    <property type="evidence" value="ECO:0007669"/>
    <property type="project" value="InterPro"/>
</dbReference>
<keyword evidence="3 5" id="KW-0067">ATP-binding</keyword>
<organism evidence="5 6">
    <name type="scientific">Arcanobacterium phocae</name>
    <dbReference type="NCBI Taxonomy" id="131112"/>
    <lineage>
        <taxon>Bacteria</taxon>
        <taxon>Bacillati</taxon>
        <taxon>Actinomycetota</taxon>
        <taxon>Actinomycetes</taxon>
        <taxon>Actinomycetales</taxon>
        <taxon>Actinomycetaceae</taxon>
        <taxon>Arcanobacterium</taxon>
    </lineage>
</organism>
<dbReference type="PANTHER" id="PTHR42798:SF7">
    <property type="entry name" value="ALPHA-D-RIBOSE 1-METHYLPHOSPHONATE 5-TRIPHOSPHATE SYNTHASE SUBUNIT PHNL"/>
    <property type="match status" value="1"/>
</dbReference>
<evidence type="ECO:0000313" key="6">
    <source>
        <dbReference type="Proteomes" id="UP000214355"/>
    </source>
</evidence>